<organism evidence="1 3">
    <name type="scientific">Halalkalicoccus jeotgali (strain DSM 18796 / CECT 7217 / JCM 14584 / KCTC 4019 / B3)</name>
    <dbReference type="NCBI Taxonomy" id="795797"/>
    <lineage>
        <taxon>Archaea</taxon>
        <taxon>Methanobacteriati</taxon>
        <taxon>Methanobacteriota</taxon>
        <taxon>Stenosarchaea group</taxon>
        <taxon>Halobacteria</taxon>
        <taxon>Halobacteriales</taxon>
        <taxon>Halococcaceae</taxon>
        <taxon>Halalkalicoccus</taxon>
    </lineage>
</organism>
<evidence type="ECO:0000313" key="4">
    <source>
        <dbReference type="Proteomes" id="UP000011645"/>
    </source>
</evidence>
<dbReference type="EMBL" id="CP002063">
    <property type="protein sequence ID" value="ADJ16760.1"/>
    <property type="molecule type" value="Genomic_DNA"/>
</dbReference>
<dbReference type="Pfam" id="PF03401">
    <property type="entry name" value="TctC"/>
    <property type="match status" value="1"/>
</dbReference>
<keyword evidence="4" id="KW-1185">Reference proteome</keyword>
<keyword evidence="1" id="KW-0614">Plasmid</keyword>
<dbReference type="eggNOG" id="arCOG13681">
    <property type="taxonomic scope" value="Archaea"/>
</dbReference>
<protein>
    <submittedName>
        <fullName evidence="1">Uncharacterized protein</fullName>
    </submittedName>
</protein>
<dbReference type="Gene3D" id="3.40.190.10">
    <property type="entry name" value="Periplasmic binding protein-like II"/>
    <property type="match status" value="1"/>
</dbReference>
<evidence type="ECO:0000313" key="2">
    <source>
        <dbReference type="EMBL" id="ELY40891.1"/>
    </source>
</evidence>
<dbReference type="InterPro" id="IPR005064">
    <property type="entry name" value="BUG"/>
</dbReference>
<dbReference type="PANTHER" id="PTHR42928:SF5">
    <property type="entry name" value="BLR1237 PROTEIN"/>
    <property type="match status" value="1"/>
</dbReference>
<dbReference type="Gene3D" id="3.40.190.150">
    <property type="entry name" value="Bordetella uptake gene, domain 1"/>
    <property type="match status" value="1"/>
</dbReference>
<dbReference type="PATRIC" id="fig|795797.18.peg.3341"/>
<name>D8JBV7_HALJB</name>
<dbReference type="AlphaFoldDB" id="D8JBV7"/>
<reference evidence="2 4" key="2">
    <citation type="journal article" date="2014" name="PLoS Genet.">
        <title>Phylogenetically driven sequencing of extremely halophilic archaea reveals strategies for static and dynamic osmo-response.</title>
        <authorList>
            <person name="Becker E.A."/>
            <person name="Seitzer P.M."/>
            <person name="Tritt A."/>
            <person name="Larsen D."/>
            <person name="Krusor M."/>
            <person name="Yao A.I."/>
            <person name="Wu D."/>
            <person name="Madern D."/>
            <person name="Eisen J.A."/>
            <person name="Darling A.E."/>
            <person name="Facciotti M.T."/>
        </authorList>
    </citation>
    <scope>NUCLEOTIDE SEQUENCE [LARGE SCALE GENOMIC DNA]</scope>
    <source>
        <strain evidence="2">B3</strain>
        <strain evidence="4">DSM 18796 / CECT 7217 / JCM 14584 / KCTC 4019 / B3</strain>
    </source>
</reference>
<dbReference type="OrthoDB" id="340746at2157"/>
<sequence length="275" mass="30025">MAQPAQELLSERDINVELNVENITGASGQNAATTVLNQPADGHTIFANTNVIAPSIAQGTDAFTLDDWAGIARMQYDTTWIFGSGRQGTGFGDIQELVDTAQSEAISFGISGGLDSAAFPVQFAQEAGFLNNLEIVAYDDAGRMENDVITGEIDCAYGELVELEGLVEEGEIELLYVGYDETVEGYEDVPNVEDTGWDAQFGTQRGLVVLNDTPQEAIDFWAELVQDVLETDAYQEFESANYLDIREGYLSGPEYMDSLQEMVTLFEETLSAYNP</sequence>
<dbReference type="InterPro" id="IPR042100">
    <property type="entry name" value="Bug_dom1"/>
</dbReference>
<gene>
    <name evidence="1" type="ordered locus">HacjB3_17051</name>
    <name evidence="2" type="ORF">C497_02372</name>
</gene>
<dbReference type="Proteomes" id="UP000000390">
    <property type="component" value="Plasmid 1"/>
</dbReference>
<evidence type="ECO:0000313" key="3">
    <source>
        <dbReference type="Proteomes" id="UP000000390"/>
    </source>
</evidence>
<accession>D8JBV7</accession>
<proteinExistence type="predicted"/>
<evidence type="ECO:0000313" key="1">
    <source>
        <dbReference type="EMBL" id="ADJ16760.1"/>
    </source>
</evidence>
<geneLocation type="plasmid" evidence="1 3">
    <name>1</name>
</geneLocation>
<dbReference type="HOGENOM" id="CLU_1010501_0_0_2"/>
<dbReference type="KEGG" id="hje:HacjB3_17051"/>
<dbReference type="Proteomes" id="UP000011645">
    <property type="component" value="Unassembled WGS sequence"/>
</dbReference>
<reference evidence="1 3" key="1">
    <citation type="journal article" date="2010" name="J. Bacteriol.">
        <title>Complete genome sequence of Halalkalicoccus jeotgali B3(T), an extremely halophilic archaeon.</title>
        <authorList>
            <person name="Roh S.W."/>
            <person name="Nam Y.D."/>
            <person name="Nam S.H."/>
            <person name="Choi S.H."/>
            <person name="Park H.S."/>
            <person name="Bae J.W."/>
        </authorList>
    </citation>
    <scope>NUCLEOTIDE SEQUENCE [LARGE SCALE GENOMIC DNA]</scope>
    <source>
        <strain evidence="1">B3</strain>
        <strain evidence="3">DSM 18796 / CECT 7217 / JCM 14584 / KCTC 4019 / B3</strain>
        <plasmid evidence="3">1</plasmid>
    </source>
</reference>
<dbReference type="PANTHER" id="PTHR42928">
    <property type="entry name" value="TRICARBOXYLATE-BINDING PROTEIN"/>
    <property type="match status" value="1"/>
</dbReference>
<dbReference type="EMBL" id="AOHV01000008">
    <property type="protein sequence ID" value="ELY40891.1"/>
    <property type="molecule type" value="Genomic_DNA"/>
</dbReference>